<dbReference type="GO" id="GO:0000976">
    <property type="term" value="F:transcription cis-regulatory region binding"/>
    <property type="evidence" value="ECO:0007669"/>
    <property type="project" value="TreeGrafter"/>
</dbReference>
<dbReference type="SUPFAM" id="SSF46689">
    <property type="entry name" value="Homeodomain-like"/>
    <property type="match status" value="2"/>
</dbReference>
<protein>
    <recommendedName>
        <fullName evidence="3">HTH tetR-type domain-containing protein</fullName>
    </recommendedName>
</protein>
<dbReference type="GO" id="GO:0003700">
    <property type="term" value="F:DNA-binding transcription factor activity"/>
    <property type="evidence" value="ECO:0007669"/>
    <property type="project" value="TreeGrafter"/>
</dbReference>
<dbReference type="Gene3D" id="1.10.10.60">
    <property type="entry name" value="Homeodomain-like"/>
    <property type="match status" value="2"/>
</dbReference>
<dbReference type="EMBL" id="MSIF01000003">
    <property type="protein sequence ID" value="OLF12054.1"/>
    <property type="molecule type" value="Genomic_DNA"/>
</dbReference>
<comment type="caution">
    <text evidence="4">The sequence shown here is derived from an EMBL/GenBank/DDBJ whole genome shotgun (WGS) entry which is preliminary data.</text>
</comment>
<dbReference type="PANTHER" id="PTHR30055:SF237">
    <property type="entry name" value="TRANSCRIPTIONAL REPRESSOR MCE3R"/>
    <property type="match status" value="1"/>
</dbReference>
<feature type="domain" description="HTH tetR-type" evidence="3">
    <location>
        <begin position="204"/>
        <end position="264"/>
    </location>
</feature>
<feature type="DNA-binding region" description="H-T-H motif" evidence="2">
    <location>
        <begin position="227"/>
        <end position="246"/>
    </location>
</feature>
<evidence type="ECO:0000256" key="2">
    <source>
        <dbReference type="PROSITE-ProRule" id="PRU00335"/>
    </source>
</evidence>
<dbReference type="PRINTS" id="PR00455">
    <property type="entry name" value="HTHTETR"/>
</dbReference>
<dbReference type="InterPro" id="IPR050109">
    <property type="entry name" value="HTH-type_TetR-like_transc_reg"/>
</dbReference>
<dbReference type="Gene3D" id="1.10.357.10">
    <property type="entry name" value="Tetracycline Repressor, domain 2"/>
    <property type="match status" value="2"/>
</dbReference>
<keyword evidence="5" id="KW-1185">Reference proteome</keyword>
<reference evidence="4 5" key="1">
    <citation type="submission" date="2016-12" db="EMBL/GenBank/DDBJ databases">
        <title>The draft genome sequence of Actinophytocola xinjiangensis.</title>
        <authorList>
            <person name="Wang W."/>
            <person name="Yuan L."/>
        </authorList>
    </citation>
    <scope>NUCLEOTIDE SEQUENCE [LARGE SCALE GENOMIC DNA]</scope>
    <source>
        <strain evidence="4 5">CGMCC 4.4663</strain>
    </source>
</reference>
<keyword evidence="1 2" id="KW-0238">DNA-binding</keyword>
<sequence length="386" mass="41595">MPVTQRRRPRDRGACIALAAAELFCVRGFHNVALEDIAGVVGITGPAIYRHFPTKQAILAAAVEELAGAFATTVASAAPGGLPDVVGALVRFALDRRPVVRLYQWESRHLPAGERVRLAGRFADTVAVLRELVAGNRPSLSTRDVSVLVAAALSVVVSPSTHRATLARSTAERTVTDGALAVLATDLPPPGRRPAGPDRRLTLLPRRERLLAEAVRLFHERGYHAVSIAEIGAAAGITASSVYAHVTGKADLLAAAYHRATSRLELATAEALTGTTSPATALRRLAETYVRITFDQADLTAVYVSESENLRPADRHRLRVAQRRHVDTWVGLLGDLEPQRPAVLRFRVHAALNVVTDLARTGGRSVTEQRAVALVLALLDQRRNWS</sequence>
<name>A0A7Z1AYP9_9PSEU</name>
<dbReference type="OrthoDB" id="4456617at2"/>
<proteinExistence type="predicted"/>
<evidence type="ECO:0000256" key="1">
    <source>
        <dbReference type="ARBA" id="ARBA00023125"/>
    </source>
</evidence>
<dbReference type="AlphaFoldDB" id="A0A7Z1AYP9"/>
<evidence type="ECO:0000313" key="4">
    <source>
        <dbReference type="EMBL" id="OLF12054.1"/>
    </source>
</evidence>
<dbReference type="InterPro" id="IPR009057">
    <property type="entry name" value="Homeodomain-like_sf"/>
</dbReference>
<dbReference type="PROSITE" id="PS50977">
    <property type="entry name" value="HTH_TETR_2"/>
    <property type="match status" value="2"/>
</dbReference>
<dbReference type="Pfam" id="PF00440">
    <property type="entry name" value="TetR_N"/>
    <property type="match status" value="2"/>
</dbReference>
<gene>
    <name evidence="4" type="ORF">BLA60_08495</name>
</gene>
<dbReference type="PANTHER" id="PTHR30055">
    <property type="entry name" value="HTH-TYPE TRANSCRIPTIONAL REGULATOR RUTR"/>
    <property type="match status" value="1"/>
</dbReference>
<evidence type="ECO:0000259" key="3">
    <source>
        <dbReference type="PROSITE" id="PS50977"/>
    </source>
</evidence>
<accession>A0A7Z1AYP9</accession>
<dbReference type="RefSeq" id="WP_075132243.1">
    <property type="nucleotide sequence ID" value="NZ_MSIF01000003.1"/>
</dbReference>
<organism evidence="4 5">
    <name type="scientific">Actinophytocola xinjiangensis</name>
    <dbReference type="NCBI Taxonomy" id="485602"/>
    <lineage>
        <taxon>Bacteria</taxon>
        <taxon>Bacillati</taxon>
        <taxon>Actinomycetota</taxon>
        <taxon>Actinomycetes</taxon>
        <taxon>Pseudonocardiales</taxon>
        <taxon>Pseudonocardiaceae</taxon>
    </lineage>
</organism>
<evidence type="ECO:0000313" key="5">
    <source>
        <dbReference type="Proteomes" id="UP000185696"/>
    </source>
</evidence>
<feature type="domain" description="HTH tetR-type" evidence="3">
    <location>
        <begin position="10"/>
        <end position="70"/>
    </location>
</feature>
<dbReference type="Proteomes" id="UP000185696">
    <property type="component" value="Unassembled WGS sequence"/>
</dbReference>
<feature type="DNA-binding region" description="H-T-H motif" evidence="2">
    <location>
        <begin position="33"/>
        <end position="52"/>
    </location>
</feature>
<dbReference type="InterPro" id="IPR001647">
    <property type="entry name" value="HTH_TetR"/>
</dbReference>